<dbReference type="EMBL" id="MU005570">
    <property type="protein sequence ID" value="KAF2690790.1"/>
    <property type="molecule type" value="Genomic_DNA"/>
</dbReference>
<protein>
    <recommendedName>
        <fullName evidence="1">Tyrosine specific protein phosphatases domain-containing protein</fullName>
    </recommendedName>
</protein>
<name>A0A6G1JKN4_9PLEO</name>
<dbReference type="InterPro" id="IPR026893">
    <property type="entry name" value="Tyr/Ser_Pase_IphP-type"/>
</dbReference>
<dbReference type="Gene3D" id="3.90.190.10">
    <property type="entry name" value="Protein tyrosine phosphatase superfamily"/>
    <property type="match status" value="1"/>
</dbReference>
<dbReference type="Proteomes" id="UP000799291">
    <property type="component" value="Unassembled WGS sequence"/>
</dbReference>
<evidence type="ECO:0000313" key="2">
    <source>
        <dbReference type="EMBL" id="KAF2690790.1"/>
    </source>
</evidence>
<dbReference type="InterPro" id="IPR000387">
    <property type="entry name" value="Tyr_Pase_dom"/>
</dbReference>
<dbReference type="PANTHER" id="PTHR31126:SF1">
    <property type="entry name" value="TYROSINE SPECIFIC PROTEIN PHOSPHATASES DOMAIN-CONTAINING PROTEIN"/>
    <property type="match status" value="1"/>
</dbReference>
<feature type="domain" description="Tyrosine specific protein phosphatases" evidence="1">
    <location>
        <begin position="136"/>
        <end position="183"/>
    </location>
</feature>
<dbReference type="PANTHER" id="PTHR31126">
    <property type="entry name" value="TYROSINE-PROTEIN PHOSPHATASE"/>
    <property type="match status" value="1"/>
</dbReference>
<reference evidence="2" key="1">
    <citation type="journal article" date="2020" name="Stud. Mycol.">
        <title>101 Dothideomycetes genomes: a test case for predicting lifestyles and emergence of pathogens.</title>
        <authorList>
            <person name="Haridas S."/>
            <person name="Albert R."/>
            <person name="Binder M."/>
            <person name="Bloem J."/>
            <person name="Labutti K."/>
            <person name="Salamov A."/>
            <person name="Andreopoulos B."/>
            <person name="Baker S."/>
            <person name="Barry K."/>
            <person name="Bills G."/>
            <person name="Bluhm B."/>
            <person name="Cannon C."/>
            <person name="Castanera R."/>
            <person name="Culley D."/>
            <person name="Daum C."/>
            <person name="Ezra D."/>
            <person name="Gonzalez J."/>
            <person name="Henrissat B."/>
            <person name="Kuo A."/>
            <person name="Liang C."/>
            <person name="Lipzen A."/>
            <person name="Lutzoni F."/>
            <person name="Magnuson J."/>
            <person name="Mondo S."/>
            <person name="Nolan M."/>
            <person name="Ohm R."/>
            <person name="Pangilinan J."/>
            <person name="Park H.-J."/>
            <person name="Ramirez L."/>
            <person name="Alfaro M."/>
            <person name="Sun H."/>
            <person name="Tritt A."/>
            <person name="Yoshinaga Y."/>
            <person name="Zwiers L.-H."/>
            <person name="Turgeon B."/>
            <person name="Goodwin S."/>
            <person name="Spatafora J."/>
            <person name="Crous P."/>
            <person name="Grigoriev I."/>
        </authorList>
    </citation>
    <scope>NUCLEOTIDE SEQUENCE</scope>
    <source>
        <strain evidence="2">CBS 122367</strain>
    </source>
</reference>
<dbReference type="AlphaFoldDB" id="A0A6G1JKN4"/>
<dbReference type="Pfam" id="PF13350">
    <property type="entry name" value="Y_phosphatase3"/>
    <property type="match status" value="1"/>
</dbReference>
<dbReference type="GO" id="GO:0004721">
    <property type="term" value="F:phosphoprotein phosphatase activity"/>
    <property type="evidence" value="ECO:0007669"/>
    <property type="project" value="InterPro"/>
</dbReference>
<dbReference type="InterPro" id="IPR016130">
    <property type="entry name" value="Tyr_Pase_AS"/>
</dbReference>
<proteinExistence type="predicted"/>
<dbReference type="InterPro" id="IPR029021">
    <property type="entry name" value="Prot-tyrosine_phosphatase-like"/>
</dbReference>
<organism evidence="2 3">
    <name type="scientific">Lentithecium fluviatile CBS 122367</name>
    <dbReference type="NCBI Taxonomy" id="1168545"/>
    <lineage>
        <taxon>Eukaryota</taxon>
        <taxon>Fungi</taxon>
        <taxon>Dikarya</taxon>
        <taxon>Ascomycota</taxon>
        <taxon>Pezizomycotina</taxon>
        <taxon>Dothideomycetes</taxon>
        <taxon>Pleosporomycetidae</taxon>
        <taxon>Pleosporales</taxon>
        <taxon>Massarineae</taxon>
        <taxon>Lentitheciaceae</taxon>
        <taxon>Lentithecium</taxon>
    </lineage>
</organism>
<evidence type="ECO:0000259" key="1">
    <source>
        <dbReference type="PROSITE" id="PS50056"/>
    </source>
</evidence>
<dbReference type="OrthoDB" id="449382at2759"/>
<sequence>MSTEPNQSSLYDLINTDIRTPIPAPLLTQALTEPPFIPIPGITNLRDLGRLPSSPIRPNLFYRSGALQNLPSASLTRLRDDLGVKLVLDLRSKGETARSPDPEIEGIKNAYFESKRVPRPIEMVKFIDEGGKRGYVELYDEVLDIYEESVRGVLEWVRDGGGPVLFHCTAGKDRTGVLAAIFLSLAGASDETIAFDYALTRVGIEPAREFLLGMLKVWNTEWTTETPGMAEFSSVKGDFILGMMEMMESKYGGVEGYVRGLGFGEEDLRKIRAVLRGD</sequence>
<keyword evidence="3" id="KW-1185">Reference proteome</keyword>
<dbReference type="PROSITE" id="PS00383">
    <property type="entry name" value="TYR_PHOSPHATASE_1"/>
    <property type="match status" value="1"/>
</dbReference>
<evidence type="ECO:0000313" key="3">
    <source>
        <dbReference type="Proteomes" id="UP000799291"/>
    </source>
</evidence>
<dbReference type="PROSITE" id="PS50056">
    <property type="entry name" value="TYR_PHOSPHATASE_2"/>
    <property type="match status" value="1"/>
</dbReference>
<accession>A0A6G1JKN4</accession>
<gene>
    <name evidence="2" type="ORF">K458DRAFT_355046</name>
</gene>
<dbReference type="SUPFAM" id="SSF52799">
    <property type="entry name" value="(Phosphotyrosine protein) phosphatases II"/>
    <property type="match status" value="1"/>
</dbReference>